<dbReference type="AlphaFoldDB" id="A0A0E9T1B0"/>
<organism evidence="2">
    <name type="scientific">Anguilla anguilla</name>
    <name type="common">European freshwater eel</name>
    <name type="synonym">Muraena anguilla</name>
    <dbReference type="NCBI Taxonomy" id="7936"/>
    <lineage>
        <taxon>Eukaryota</taxon>
        <taxon>Metazoa</taxon>
        <taxon>Chordata</taxon>
        <taxon>Craniata</taxon>
        <taxon>Vertebrata</taxon>
        <taxon>Euteleostomi</taxon>
        <taxon>Actinopterygii</taxon>
        <taxon>Neopterygii</taxon>
        <taxon>Teleostei</taxon>
        <taxon>Anguilliformes</taxon>
        <taxon>Anguillidae</taxon>
        <taxon>Anguilla</taxon>
    </lineage>
</organism>
<keyword evidence="1" id="KW-0812">Transmembrane</keyword>
<name>A0A0E9T1B0_ANGAN</name>
<proteinExistence type="predicted"/>
<evidence type="ECO:0000256" key="1">
    <source>
        <dbReference type="SAM" id="Phobius"/>
    </source>
</evidence>
<reference evidence="2" key="2">
    <citation type="journal article" date="2015" name="Fish Shellfish Immunol.">
        <title>Early steps in the European eel (Anguilla anguilla)-Vibrio vulnificus interaction in the gills: Role of the RtxA13 toxin.</title>
        <authorList>
            <person name="Callol A."/>
            <person name="Pajuelo D."/>
            <person name="Ebbesson L."/>
            <person name="Teles M."/>
            <person name="MacKenzie S."/>
            <person name="Amaro C."/>
        </authorList>
    </citation>
    <scope>NUCLEOTIDE SEQUENCE</scope>
</reference>
<keyword evidence="1" id="KW-1133">Transmembrane helix</keyword>
<reference evidence="2" key="1">
    <citation type="submission" date="2014-11" db="EMBL/GenBank/DDBJ databases">
        <authorList>
            <person name="Amaro Gonzalez C."/>
        </authorList>
    </citation>
    <scope>NUCLEOTIDE SEQUENCE</scope>
</reference>
<evidence type="ECO:0000313" key="2">
    <source>
        <dbReference type="EMBL" id="JAH47366.1"/>
    </source>
</evidence>
<dbReference type="EMBL" id="GBXM01061211">
    <property type="protein sequence ID" value="JAH47366.1"/>
    <property type="molecule type" value="Transcribed_RNA"/>
</dbReference>
<accession>A0A0E9T1B0</accession>
<keyword evidence="1" id="KW-0472">Membrane</keyword>
<feature type="transmembrane region" description="Helical" evidence="1">
    <location>
        <begin position="20"/>
        <end position="43"/>
    </location>
</feature>
<sequence>MCSASEMCLSLSRRFYKWKCAYMCAQYFVDVCSMLVLLCVSQIDLLTLNVQIKGDAGHSEFR</sequence>
<protein>
    <submittedName>
        <fullName evidence="2">Uncharacterized protein</fullName>
    </submittedName>
</protein>